<comment type="caution">
    <text evidence="5">The sequence shown here is derived from an EMBL/GenBank/DDBJ whole genome shotgun (WGS) entry which is preliminary data.</text>
</comment>
<dbReference type="InterPro" id="IPR011042">
    <property type="entry name" value="6-blade_b-propeller_TolB-like"/>
</dbReference>
<name>A0A8J3CNB2_9PROT</name>
<dbReference type="Pfam" id="PF03088">
    <property type="entry name" value="Str_synth"/>
    <property type="match status" value="1"/>
</dbReference>
<evidence type="ECO:0000256" key="1">
    <source>
        <dbReference type="ARBA" id="ARBA00009191"/>
    </source>
</evidence>
<keyword evidence="2" id="KW-0597">Phosphoprotein</keyword>
<dbReference type="Proteomes" id="UP000634004">
    <property type="component" value="Unassembled WGS sequence"/>
</dbReference>
<reference evidence="5" key="2">
    <citation type="submission" date="2020-09" db="EMBL/GenBank/DDBJ databases">
        <authorList>
            <person name="Sun Q."/>
            <person name="Kim S."/>
        </authorList>
    </citation>
    <scope>NUCLEOTIDE SEQUENCE</scope>
    <source>
        <strain evidence="5">KCTC 32513</strain>
    </source>
</reference>
<dbReference type="PANTHER" id="PTHR10426">
    <property type="entry name" value="STRICTOSIDINE SYNTHASE-RELATED"/>
    <property type="match status" value="1"/>
</dbReference>
<reference evidence="5" key="1">
    <citation type="journal article" date="2014" name="Int. J. Syst. Evol. Microbiol.">
        <title>Complete genome sequence of Corynebacterium casei LMG S-19264T (=DSM 44701T), isolated from a smear-ripened cheese.</title>
        <authorList>
            <consortium name="US DOE Joint Genome Institute (JGI-PGF)"/>
            <person name="Walter F."/>
            <person name="Albersmeier A."/>
            <person name="Kalinowski J."/>
            <person name="Ruckert C."/>
        </authorList>
    </citation>
    <scope>NUCLEOTIDE SEQUENCE</scope>
    <source>
        <strain evidence="5">KCTC 32513</strain>
    </source>
</reference>
<dbReference type="SUPFAM" id="SSF63829">
    <property type="entry name" value="Calcium-dependent phosphotriesterase"/>
    <property type="match status" value="1"/>
</dbReference>
<feature type="domain" description="Strictosidine synthase conserved region" evidence="4">
    <location>
        <begin position="149"/>
        <end position="227"/>
    </location>
</feature>
<sequence>MKAFLLGLLGLVALLAAYLLLWPVPIAPAAWDAPYDFGYVGAYTPNRDLTDLTEIDLGTHHGPEDIVALPDGRLLTATQEGFILTVDPQTGAVNVLADTGGVPLGLEMDPTSGRLIVADAHKGLVSVGLDGSVEVLTDTVDGTPILYADDLDIADDGIIYFSDASTKFGAKASGSTMAGSLLELMESKGTGRLLAYDPATKATRVVADGFVFSNGIAIAPDGDILMNVTGRYQVLKINPETGAQTVLIDNLPGFPDNINRGPDGTFFIGIVSPRSEWLDKNSGNVMARKIAMRLPAALRPQAQSYGLILQIGASGQVFRTWHDPDGNYLTPTGAVVVGDRLYITSLLSPTLGYRPYP</sequence>
<dbReference type="RefSeq" id="WP_233353974.1">
    <property type="nucleotide sequence ID" value="NZ_BMZH01000002.1"/>
</dbReference>
<organism evidence="5 6">
    <name type="scientific">Algimonas arctica</name>
    <dbReference type="NCBI Taxonomy" id="1479486"/>
    <lineage>
        <taxon>Bacteria</taxon>
        <taxon>Pseudomonadati</taxon>
        <taxon>Pseudomonadota</taxon>
        <taxon>Alphaproteobacteria</taxon>
        <taxon>Maricaulales</taxon>
        <taxon>Robiginitomaculaceae</taxon>
        <taxon>Algimonas</taxon>
    </lineage>
</organism>
<dbReference type="AlphaFoldDB" id="A0A8J3CNB2"/>
<keyword evidence="6" id="KW-1185">Reference proteome</keyword>
<comment type="similarity">
    <text evidence="1">Belongs to the strictosidine synthase family.</text>
</comment>
<evidence type="ECO:0000259" key="4">
    <source>
        <dbReference type="Pfam" id="PF03088"/>
    </source>
</evidence>
<evidence type="ECO:0000256" key="3">
    <source>
        <dbReference type="ARBA" id="ARBA00023180"/>
    </source>
</evidence>
<dbReference type="GO" id="GO:0016787">
    <property type="term" value="F:hydrolase activity"/>
    <property type="evidence" value="ECO:0007669"/>
    <property type="project" value="TreeGrafter"/>
</dbReference>
<proteinExistence type="inferred from homology"/>
<keyword evidence="3" id="KW-0325">Glycoprotein</keyword>
<dbReference type="Pfam" id="PF20067">
    <property type="entry name" value="SSL_N"/>
    <property type="match status" value="1"/>
</dbReference>
<protein>
    <recommendedName>
        <fullName evidence="4">Strictosidine synthase conserved region domain-containing protein</fullName>
    </recommendedName>
</protein>
<evidence type="ECO:0000313" key="5">
    <source>
        <dbReference type="EMBL" id="GHA87005.1"/>
    </source>
</evidence>
<evidence type="ECO:0000313" key="6">
    <source>
        <dbReference type="Proteomes" id="UP000634004"/>
    </source>
</evidence>
<dbReference type="GO" id="GO:0012505">
    <property type="term" value="C:endomembrane system"/>
    <property type="evidence" value="ECO:0007669"/>
    <property type="project" value="TreeGrafter"/>
</dbReference>
<gene>
    <name evidence="5" type="ORF">GCM10009069_07820</name>
</gene>
<dbReference type="EMBL" id="BMZH01000002">
    <property type="protein sequence ID" value="GHA87005.1"/>
    <property type="molecule type" value="Genomic_DNA"/>
</dbReference>
<dbReference type="InterPro" id="IPR018119">
    <property type="entry name" value="Strictosidine_synth_cons-reg"/>
</dbReference>
<evidence type="ECO:0000256" key="2">
    <source>
        <dbReference type="ARBA" id="ARBA00022553"/>
    </source>
</evidence>
<dbReference type="PANTHER" id="PTHR10426:SF88">
    <property type="entry name" value="ADIPOCYTE PLASMA MEMBRANE-ASSOCIATED PROTEIN HEMOMUCIN-RELATED"/>
    <property type="match status" value="1"/>
</dbReference>
<dbReference type="Gene3D" id="2.120.10.30">
    <property type="entry name" value="TolB, C-terminal domain"/>
    <property type="match status" value="1"/>
</dbReference>
<accession>A0A8J3CNB2</accession>